<evidence type="ECO:0000256" key="2">
    <source>
        <dbReference type="ARBA" id="ARBA00004457"/>
    </source>
</evidence>
<dbReference type="Proteomes" id="UP001152799">
    <property type="component" value="Chromosome 4"/>
</dbReference>
<dbReference type="GO" id="GO:0030134">
    <property type="term" value="C:COPII-coated ER to Golgi transport vesicle"/>
    <property type="evidence" value="ECO:0007669"/>
    <property type="project" value="TreeGrafter"/>
</dbReference>
<dbReference type="EMBL" id="OU892280">
    <property type="protein sequence ID" value="CAG9767894.1"/>
    <property type="molecule type" value="Genomic_DNA"/>
</dbReference>
<protein>
    <recommendedName>
        <fullName evidence="7">Endoplasmic reticulum-Golgi intermediate compartment protein 3</fullName>
    </recommendedName>
</protein>
<accession>A0A9N9QP84</accession>
<name>A0A9N9QP84_9CUCU</name>
<organism evidence="11 12">
    <name type="scientific">Ceutorhynchus assimilis</name>
    <name type="common">cabbage seed weevil</name>
    <dbReference type="NCBI Taxonomy" id="467358"/>
    <lineage>
        <taxon>Eukaryota</taxon>
        <taxon>Metazoa</taxon>
        <taxon>Ecdysozoa</taxon>
        <taxon>Arthropoda</taxon>
        <taxon>Hexapoda</taxon>
        <taxon>Insecta</taxon>
        <taxon>Pterygota</taxon>
        <taxon>Neoptera</taxon>
        <taxon>Endopterygota</taxon>
        <taxon>Coleoptera</taxon>
        <taxon>Polyphaga</taxon>
        <taxon>Cucujiformia</taxon>
        <taxon>Curculionidae</taxon>
        <taxon>Ceutorhynchinae</taxon>
        <taxon>Ceutorhynchus</taxon>
    </lineage>
</organism>
<dbReference type="PANTHER" id="PTHR10984:SF25">
    <property type="entry name" value="ENDOPLASMIC RETICULUM-GOLGI INTERMEDIATE COMPARTMENT PROTEIN 3"/>
    <property type="match status" value="1"/>
</dbReference>
<dbReference type="GO" id="GO:0005789">
    <property type="term" value="C:endoplasmic reticulum membrane"/>
    <property type="evidence" value="ECO:0007669"/>
    <property type="project" value="TreeGrafter"/>
</dbReference>
<evidence type="ECO:0000256" key="3">
    <source>
        <dbReference type="ARBA" id="ARBA00005648"/>
    </source>
</evidence>
<keyword evidence="4 8" id="KW-0812">Transmembrane</keyword>
<evidence type="ECO:0000259" key="9">
    <source>
        <dbReference type="Pfam" id="PF07970"/>
    </source>
</evidence>
<dbReference type="Pfam" id="PF13850">
    <property type="entry name" value="ERGIC_N"/>
    <property type="match status" value="1"/>
</dbReference>
<evidence type="ECO:0000256" key="4">
    <source>
        <dbReference type="ARBA" id="ARBA00022692"/>
    </source>
</evidence>
<dbReference type="GO" id="GO:0006888">
    <property type="term" value="P:endoplasmic reticulum to Golgi vesicle-mediated transport"/>
    <property type="evidence" value="ECO:0007669"/>
    <property type="project" value="TreeGrafter"/>
</dbReference>
<keyword evidence="5 8" id="KW-1133">Transmembrane helix</keyword>
<dbReference type="InterPro" id="IPR045888">
    <property type="entry name" value="Erv"/>
</dbReference>
<proteinExistence type="inferred from homology"/>
<dbReference type="InterPro" id="IPR012936">
    <property type="entry name" value="Erv_C"/>
</dbReference>
<evidence type="ECO:0000313" key="11">
    <source>
        <dbReference type="EMBL" id="CAG9767894.1"/>
    </source>
</evidence>
<dbReference type="OrthoDB" id="270930at2759"/>
<dbReference type="AlphaFoldDB" id="A0A9N9QP84"/>
<evidence type="ECO:0000256" key="8">
    <source>
        <dbReference type="SAM" id="Phobius"/>
    </source>
</evidence>
<evidence type="ECO:0000256" key="1">
    <source>
        <dbReference type="ARBA" id="ARBA00004257"/>
    </source>
</evidence>
<dbReference type="PANTHER" id="PTHR10984">
    <property type="entry name" value="ENDOPLASMIC RETICULUM-GOLGI INTERMEDIATE COMPARTMENT PROTEIN"/>
    <property type="match status" value="1"/>
</dbReference>
<feature type="domain" description="Endoplasmic reticulum vesicle transporter N-terminal" evidence="10">
    <location>
        <begin position="7"/>
        <end position="96"/>
    </location>
</feature>
<dbReference type="InterPro" id="IPR039542">
    <property type="entry name" value="Erv_N"/>
</dbReference>
<evidence type="ECO:0000256" key="5">
    <source>
        <dbReference type="ARBA" id="ARBA00022989"/>
    </source>
</evidence>
<dbReference type="GO" id="GO:0033116">
    <property type="term" value="C:endoplasmic reticulum-Golgi intermediate compartment membrane"/>
    <property type="evidence" value="ECO:0007669"/>
    <property type="project" value="UniProtKB-SubCell"/>
</dbReference>
<gene>
    <name evidence="11" type="ORF">CEUTPL_LOCUS8448</name>
</gene>
<feature type="transmembrane region" description="Helical" evidence="8">
    <location>
        <begin position="344"/>
        <end position="367"/>
    </location>
</feature>
<sequence>MDFIKKLRSFDAYPKTLEDVRIQTLGGGAITIISMIIISLLFWVEFLNYMTPNVTEELFVDTSRSPNIEIQLDLTIPKVSCEFLALDAMDSSGEQHLQISHNIFKRSLDLEGNPIEEPIKEDITIRSKNETITDVASLNKTEYCGSCYGAREGCCNTCEEVREAYRAKRWALDNVENIEQCKHEKFSEKLKSAFTQGCQIYGNLIVNRVSGSFHIAPGKSFSINHVHVHDVQPFSSTEFNMTHNIRGLTFGASIDSETHNPLKSFVGIATEGATMFQYHIKIVPTSYVKKDGSVIHSNQFSVTKHQKVVSIMSGESGMPGVFFQYELSPLMVKYTEHERSLGHFLTNVCAIIGGVYTVAGLLDTFLYHSIKIIQKKIELGKLH</sequence>
<feature type="transmembrane region" description="Helical" evidence="8">
    <location>
        <begin position="20"/>
        <end position="44"/>
    </location>
</feature>
<reference evidence="11" key="1">
    <citation type="submission" date="2022-01" db="EMBL/GenBank/DDBJ databases">
        <authorList>
            <person name="King R."/>
        </authorList>
    </citation>
    <scope>NUCLEOTIDE SEQUENCE</scope>
</reference>
<dbReference type="GO" id="GO:0000139">
    <property type="term" value="C:Golgi membrane"/>
    <property type="evidence" value="ECO:0007669"/>
    <property type="project" value="TreeGrafter"/>
</dbReference>
<evidence type="ECO:0000256" key="6">
    <source>
        <dbReference type="ARBA" id="ARBA00023136"/>
    </source>
</evidence>
<feature type="domain" description="Endoplasmic reticulum vesicle transporter C-terminal" evidence="9">
    <location>
        <begin position="147"/>
        <end position="363"/>
    </location>
</feature>
<evidence type="ECO:0000256" key="7">
    <source>
        <dbReference type="ARBA" id="ARBA00040493"/>
    </source>
</evidence>
<evidence type="ECO:0000313" key="12">
    <source>
        <dbReference type="Proteomes" id="UP001152799"/>
    </source>
</evidence>
<evidence type="ECO:0000259" key="10">
    <source>
        <dbReference type="Pfam" id="PF13850"/>
    </source>
</evidence>
<keyword evidence="6 8" id="KW-0472">Membrane</keyword>
<comment type="similarity">
    <text evidence="3">Belongs to the ERGIC family.</text>
</comment>
<dbReference type="Pfam" id="PF07970">
    <property type="entry name" value="COPIIcoated_ERV"/>
    <property type="match status" value="1"/>
</dbReference>
<keyword evidence="12" id="KW-1185">Reference proteome</keyword>
<dbReference type="GO" id="GO:0006890">
    <property type="term" value="P:retrograde vesicle-mediated transport, Golgi to endoplasmic reticulum"/>
    <property type="evidence" value="ECO:0007669"/>
    <property type="project" value="TreeGrafter"/>
</dbReference>
<comment type="subcellular location">
    <subcellularLocation>
        <location evidence="2">Endoplasmic reticulum-Golgi intermediate compartment membrane</location>
        <topology evidence="2">Multi-pass membrane protein</topology>
    </subcellularLocation>
    <subcellularLocation>
        <location evidence="1">Golgi apparatus</location>
        <location evidence="1">cis-Golgi network membrane</location>
        <topology evidence="1">Multi-pass membrane protein</topology>
    </subcellularLocation>
</comment>